<evidence type="ECO:0000256" key="10">
    <source>
        <dbReference type="RuleBase" id="RU003859"/>
    </source>
</evidence>
<dbReference type="EMBL" id="CP035503">
    <property type="protein sequence ID" value="QDL36785.1"/>
    <property type="molecule type" value="Genomic_DNA"/>
</dbReference>
<dbReference type="InterPro" id="IPR006665">
    <property type="entry name" value="OmpA-like"/>
</dbReference>
<evidence type="ECO:0000256" key="3">
    <source>
        <dbReference type="ARBA" id="ARBA00022452"/>
    </source>
</evidence>
<dbReference type="AlphaFoldDB" id="A0A515D8Q9"/>
<keyword evidence="11" id="KW-0732">Signal</keyword>
<dbReference type="SUPFAM" id="SSF103088">
    <property type="entry name" value="OmpA-like"/>
    <property type="match status" value="1"/>
</dbReference>
<dbReference type="KEGG" id="rhf:EUB48_05345"/>
<dbReference type="InterPro" id="IPR011250">
    <property type="entry name" value="OMP/PagP_B-barrel"/>
</dbReference>
<dbReference type="OrthoDB" id="5360144at2"/>
<evidence type="ECO:0000256" key="11">
    <source>
        <dbReference type="SAM" id="SignalP"/>
    </source>
</evidence>
<dbReference type="PRINTS" id="PR01021">
    <property type="entry name" value="OMPADOMAIN"/>
</dbReference>
<evidence type="ECO:0000313" key="13">
    <source>
        <dbReference type="EMBL" id="QDL36785.1"/>
    </source>
</evidence>
<keyword evidence="4" id="KW-0812">Transmembrane</keyword>
<dbReference type="Pfam" id="PF00691">
    <property type="entry name" value="OmpA"/>
    <property type="match status" value="1"/>
</dbReference>
<organism evidence="13 14">
    <name type="scientific">Rhodoferax sediminis</name>
    <dbReference type="NCBI Taxonomy" id="2509614"/>
    <lineage>
        <taxon>Bacteria</taxon>
        <taxon>Pseudomonadati</taxon>
        <taxon>Pseudomonadota</taxon>
        <taxon>Betaproteobacteria</taxon>
        <taxon>Burkholderiales</taxon>
        <taxon>Comamonadaceae</taxon>
        <taxon>Rhodoferax</taxon>
    </lineage>
</organism>
<keyword evidence="13" id="KW-0969">Cilium</keyword>
<dbReference type="GO" id="GO:0046930">
    <property type="term" value="C:pore complex"/>
    <property type="evidence" value="ECO:0007669"/>
    <property type="project" value="UniProtKB-KW"/>
</dbReference>
<keyword evidence="6" id="KW-0626">Porin</keyword>
<dbReference type="PANTHER" id="PTHR30329:SF21">
    <property type="entry name" value="LIPOPROTEIN YIAD-RELATED"/>
    <property type="match status" value="1"/>
</dbReference>
<dbReference type="GO" id="GO:0006811">
    <property type="term" value="P:monoatomic ion transport"/>
    <property type="evidence" value="ECO:0007669"/>
    <property type="project" value="UniProtKB-KW"/>
</dbReference>
<accession>A0A515D8Q9</accession>
<keyword evidence="5" id="KW-0406">Ion transport</keyword>
<name>A0A515D8Q9_9BURK</name>
<feature type="signal peptide" evidence="11">
    <location>
        <begin position="1"/>
        <end position="25"/>
    </location>
</feature>
<dbReference type="InterPro" id="IPR000498">
    <property type="entry name" value="OmpA-like_TM_dom"/>
</dbReference>
<dbReference type="RefSeq" id="WP_142817947.1">
    <property type="nucleotide sequence ID" value="NZ_CP035503.1"/>
</dbReference>
<dbReference type="Gene3D" id="3.30.1330.60">
    <property type="entry name" value="OmpA-like domain"/>
    <property type="match status" value="1"/>
</dbReference>
<dbReference type="GO" id="GO:0015288">
    <property type="term" value="F:porin activity"/>
    <property type="evidence" value="ECO:0007669"/>
    <property type="project" value="UniProtKB-KW"/>
</dbReference>
<dbReference type="InterPro" id="IPR036737">
    <property type="entry name" value="OmpA-like_sf"/>
</dbReference>
<dbReference type="GO" id="GO:0009279">
    <property type="term" value="C:cell outer membrane"/>
    <property type="evidence" value="ECO:0007669"/>
    <property type="project" value="UniProtKB-SubCell"/>
</dbReference>
<keyword evidence="7 9" id="KW-0472">Membrane</keyword>
<proteinExistence type="inferred from homology"/>
<dbReference type="Pfam" id="PF01389">
    <property type="entry name" value="OmpA_membrane"/>
    <property type="match status" value="1"/>
</dbReference>
<sequence length="377" mass="39638">MKLTRISGRLGLAAIAVITSQFAMADDLGWYGGANVGRSAATIDDARITSGLLTRGLATTSITDQDRSTGGKVFGGYQFNRNFALEGGYFDLGRFGFTATTVPAGTLTGNIRLRGWNLDAVGILPVTEKLSVLGRVGVTNSQARDSFSGTGAVTVPYPSANPSKRDTNYKFGVGVQYAFNDALAMRVEAERYRVNDAVGNKGDVDLVSVGLVYRFGAKAQAPAPREAAPEPVAAIMPAPEPVAVMPPPAPPTRVTFSADSLFDFDKAAVKPEGRQALDKFAADLKGASFDAIAVTGHTDRIGSHDYNLKLSTRRAEAVKSYLAESTGIPAGKIAAKGMDGSDPVTKPGDCKGNKATKALIACLQPDRRVEVEVSGTR</sequence>
<comment type="similarity">
    <text evidence="10">Belongs to the outer membrane OOP (TC 1.B.6) superfamily.</text>
</comment>
<comment type="subcellular location">
    <subcellularLocation>
        <location evidence="1">Cell outer membrane</location>
        <topology evidence="1">Multi-pass membrane protein</topology>
    </subcellularLocation>
</comment>
<evidence type="ECO:0000256" key="5">
    <source>
        <dbReference type="ARBA" id="ARBA00023065"/>
    </source>
</evidence>
<evidence type="ECO:0000259" key="12">
    <source>
        <dbReference type="PROSITE" id="PS51123"/>
    </source>
</evidence>
<dbReference type="InterPro" id="IPR006664">
    <property type="entry name" value="OMP_bac"/>
</dbReference>
<evidence type="ECO:0000256" key="4">
    <source>
        <dbReference type="ARBA" id="ARBA00022692"/>
    </source>
</evidence>
<evidence type="ECO:0000256" key="9">
    <source>
        <dbReference type="PROSITE-ProRule" id="PRU00473"/>
    </source>
</evidence>
<reference evidence="13 14" key="1">
    <citation type="submission" date="2019-01" db="EMBL/GenBank/DDBJ databases">
        <title>Genomic insights into a novel species Rhodoferax sp.</title>
        <authorList>
            <person name="Jin L."/>
        </authorList>
    </citation>
    <scope>NUCLEOTIDE SEQUENCE [LARGE SCALE GENOMIC DNA]</scope>
    <source>
        <strain evidence="13 14">CHu59-6-5</strain>
    </source>
</reference>
<keyword evidence="2" id="KW-0813">Transport</keyword>
<dbReference type="PANTHER" id="PTHR30329">
    <property type="entry name" value="STATOR ELEMENT OF FLAGELLAR MOTOR COMPLEX"/>
    <property type="match status" value="1"/>
</dbReference>
<evidence type="ECO:0000256" key="6">
    <source>
        <dbReference type="ARBA" id="ARBA00023114"/>
    </source>
</evidence>
<evidence type="ECO:0000313" key="14">
    <source>
        <dbReference type="Proteomes" id="UP000316798"/>
    </source>
</evidence>
<keyword evidence="8" id="KW-0998">Cell outer membrane</keyword>
<evidence type="ECO:0000256" key="2">
    <source>
        <dbReference type="ARBA" id="ARBA00022448"/>
    </source>
</evidence>
<dbReference type="InterPro" id="IPR050330">
    <property type="entry name" value="Bact_OuterMem_StrucFunc"/>
</dbReference>
<keyword evidence="3" id="KW-1134">Transmembrane beta strand</keyword>
<dbReference type="Gene3D" id="2.40.160.20">
    <property type="match status" value="1"/>
</dbReference>
<dbReference type="CDD" id="cd07185">
    <property type="entry name" value="OmpA_C-like"/>
    <property type="match status" value="1"/>
</dbReference>
<dbReference type="PROSITE" id="PS51123">
    <property type="entry name" value="OMPA_2"/>
    <property type="match status" value="1"/>
</dbReference>
<feature type="chain" id="PRO_5021932670" evidence="11">
    <location>
        <begin position="26"/>
        <end position="377"/>
    </location>
</feature>
<dbReference type="SUPFAM" id="SSF56925">
    <property type="entry name" value="OMPA-like"/>
    <property type="match status" value="1"/>
</dbReference>
<feature type="domain" description="OmpA-like" evidence="12">
    <location>
        <begin position="249"/>
        <end position="377"/>
    </location>
</feature>
<gene>
    <name evidence="13" type="ORF">EUB48_05345</name>
</gene>
<keyword evidence="13" id="KW-0282">Flagellum</keyword>
<protein>
    <submittedName>
        <fullName evidence="13">Flagellar motor protein MotB</fullName>
    </submittedName>
</protein>
<evidence type="ECO:0000256" key="7">
    <source>
        <dbReference type="ARBA" id="ARBA00023136"/>
    </source>
</evidence>
<dbReference type="Proteomes" id="UP000316798">
    <property type="component" value="Chromosome"/>
</dbReference>
<keyword evidence="13" id="KW-0966">Cell projection</keyword>
<evidence type="ECO:0000256" key="1">
    <source>
        <dbReference type="ARBA" id="ARBA00004571"/>
    </source>
</evidence>
<keyword evidence="14" id="KW-1185">Reference proteome</keyword>
<evidence type="ECO:0000256" key="8">
    <source>
        <dbReference type="ARBA" id="ARBA00023237"/>
    </source>
</evidence>